<accession>A0A915IPG4</accession>
<sequence>MKFGNKAAIWYSSCSSPLTVKSEKAFRWINSTKLTCFCYVSLEFPKIQPHIGVESGCSVWILLWNR</sequence>
<keyword evidence="1" id="KW-1185">Reference proteome</keyword>
<name>A0A915IPG4_ROMCU</name>
<proteinExistence type="predicted"/>
<evidence type="ECO:0000313" key="2">
    <source>
        <dbReference type="WBParaSite" id="nRc.2.0.1.t15877-RA"/>
    </source>
</evidence>
<dbReference type="WBParaSite" id="nRc.2.0.1.t15877-RA">
    <property type="protein sequence ID" value="nRc.2.0.1.t15877-RA"/>
    <property type="gene ID" value="nRc.2.0.1.g15877"/>
</dbReference>
<evidence type="ECO:0000313" key="1">
    <source>
        <dbReference type="Proteomes" id="UP000887565"/>
    </source>
</evidence>
<dbReference type="AlphaFoldDB" id="A0A915IPG4"/>
<protein>
    <submittedName>
        <fullName evidence="2">Ovule protein</fullName>
    </submittedName>
</protein>
<reference evidence="2" key="1">
    <citation type="submission" date="2022-11" db="UniProtKB">
        <authorList>
            <consortium name="WormBaseParasite"/>
        </authorList>
    </citation>
    <scope>IDENTIFICATION</scope>
</reference>
<dbReference type="Proteomes" id="UP000887565">
    <property type="component" value="Unplaced"/>
</dbReference>
<organism evidence="1 2">
    <name type="scientific">Romanomermis culicivorax</name>
    <name type="common">Nematode worm</name>
    <dbReference type="NCBI Taxonomy" id="13658"/>
    <lineage>
        <taxon>Eukaryota</taxon>
        <taxon>Metazoa</taxon>
        <taxon>Ecdysozoa</taxon>
        <taxon>Nematoda</taxon>
        <taxon>Enoplea</taxon>
        <taxon>Dorylaimia</taxon>
        <taxon>Mermithida</taxon>
        <taxon>Mermithoidea</taxon>
        <taxon>Mermithidae</taxon>
        <taxon>Romanomermis</taxon>
    </lineage>
</organism>